<proteinExistence type="predicted"/>
<comment type="caution">
    <text evidence="2">The sequence shown here is derived from an EMBL/GenBank/DDBJ whole genome shotgun (WGS) entry which is preliminary data.</text>
</comment>
<gene>
    <name evidence="2" type="ORF">BSTOLATCC_MIC62667</name>
</gene>
<dbReference type="EMBL" id="CAJZBQ010000060">
    <property type="protein sequence ID" value="CAG9335089.1"/>
    <property type="molecule type" value="Genomic_DNA"/>
</dbReference>
<evidence type="ECO:0000313" key="2">
    <source>
        <dbReference type="EMBL" id="CAG9335089.1"/>
    </source>
</evidence>
<organism evidence="2 3">
    <name type="scientific">Blepharisma stoltei</name>
    <dbReference type="NCBI Taxonomy" id="1481888"/>
    <lineage>
        <taxon>Eukaryota</taxon>
        <taxon>Sar</taxon>
        <taxon>Alveolata</taxon>
        <taxon>Ciliophora</taxon>
        <taxon>Postciliodesmatophora</taxon>
        <taxon>Heterotrichea</taxon>
        <taxon>Heterotrichida</taxon>
        <taxon>Blepharismidae</taxon>
        <taxon>Blepharisma</taxon>
    </lineage>
</organism>
<dbReference type="AlphaFoldDB" id="A0AAU9KHA9"/>
<feature type="compositionally biased region" description="Basic residues" evidence="1">
    <location>
        <begin position="39"/>
        <end position="49"/>
    </location>
</feature>
<feature type="compositionally biased region" description="Basic and acidic residues" evidence="1">
    <location>
        <begin position="29"/>
        <end position="38"/>
    </location>
</feature>
<feature type="region of interest" description="Disordered" evidence="1">
    <location>
        <begin position="195"/>
        <end position="230"/>
    </location>
</feature>
<feature type="region of interest" description="Disordered" evidence="1">
    <location>
        <begin position="22"/>
        <end position="70"/>
    </location>
</feature>
<sequence length="260" mass="30310">MSKIKRPYLSLSQNFEDDEFKRIFTRPDTSPEKSEGYKKSTRYSLHKPKNNSMHEQSVRRTKTLEGTSRTSDVPSFVHEYLYISEEPKPEAKTVLDTYNSWYHDRQKSLKSSTRFSTQDRSNKNKEPIGIEPIYYDNYKAKHKLRPKSASKVTKIRDQSLFQTYRIYKPKVLEISPRSKFTIYLKSSIVESSEKKKAESLSLSPKKTAASSSIQATPNLEFKRPPSPPKFTSKVLEKTAETYGEKLWKLNELSLMDWIAE</sequence>
<reference evidence="2" key="1">
    <citation type="submission" date="2021-09" db="EMBL/GenBank/DDBJ databases">
        <authorList>
            <consortium name="AG Swart"/>
            <person name="Singh M."/>
            <person name="Singh A."/>
            <person name="Seah K."/>
            <person name="Emmerich C."/>
        </authorList>
    </citation>
    <scope>NUCLEOTIDE SEQUENCE</scope>
    <source>
        <strain evidence="2">ATCC30299</strain>
    </source>
</reference>
<name>A0AAU9KHA9_9CILI</name>
<accession>A0AAU9KHA9</accession>
<keyword evidence="3" id="KW-1185">Reference proteome</keyword>
<feature type="compositionally biased region" description="Polar residues" evidence="1">
    <location>
        <begin position="208"/>
        <end position="217"/>
    </location>
</feature>
<evidence type="ECO:0000313" key="3">
    <source>
        <dbReference type="Proteomes" id="UP001162131"/>
    </source>
</evidence>
<protein>
    <submittedName>
        <fullName evidence="2">Uncharacterized protein</fullName>
    </submittedName>
</protein>
<dbReference type="Proteomes" id="UP001162131">
    <property type="component" value="Unassembled WGS sequence"/>
</dbReference>
<evidence type="ECO:0000256" key="1">
    <source>
        <dbReference type="SAM" id="MobiDB-lite"/>
    </source>
</evidence>